<organism evidence="4 5">
    <name type="scientific">Paenibacillus aurantius</name>
    <dbReference type="NCBI Taxonomy" id="2918900"/>
    <lineage>
        <taxon>Bacteria</taxon>
        <taxon>Bacillati</taxon>
        <taxon>Bacillota</taxon>
        <taxon>Bacilli</taxon>
        <taxon>Bacillales</taxon>
        <taxon>Paenibacillaceae</taxon>
        <taxon>Paenibacillus</taxon>
    </lineage>
</organism>
<dbReference type="RefSeq" id="WP_315606351.1">
    <property type="nucleotide sequence ID" value="NZ_CP130318.1"/>
</dbReference>
<keyword evidence="2" id="KW-0175">Coiled coil</keyword>
<evidence type="ECO:0000259" key="3">
    <source>
        <dbReference type="PROSITE" id="PS50937"/>
    </source>
</evidence>
<evidence type="ECO:0000313" key="5">
    <source>
        <dbReference type="Proteomes" id="UP001305702"/>
    </source>
</evidence>
<dbReference type="InterPro" id="IPR047057">
    <property type="entry name" value="MerR_fam"/>
</dbReference>
<dbReference type="SMART" id="SM00422">
    <property type="entry name" value="HTH_MERR"/>
    <property type="match status" value="1"/>
</dbReference>
<accession>A0AA96LGF6</accession>
<protein>
    <submittedName>
        <fullName evidence="4">MerR family transcriptional regulator</fullName>
    </submittedName>
</protein>
<dbReference type="GO" id="GO:0003677">
    <property type="term" value="F:DNA binding"/>
    <property type="evidence" value="ECO:0007669"/>
    <property type="project" value="UniProtKB-KW"/>
</dbReference>
<dbReference type="Proteomes" id="UP001305702">
    <property type="component" value="Chromosome"/>
</dbReference>
<feature type="coiled-coil region" evidence="2">
    <location>
        <begin position="87"/>
        <end position="138"/>
    </location>
</feature>
<evidence type="ECO:0000256" key="1">
    <source>
        <dbReference type="ARBA" id="ARBA00023125"/>
    </source>
</evidence>
<dbReference type="EMBL" id="CP130318">
    <property type="protein sequence ID" value="WNQ12573.1"/>
    <property type="molecule type" value="Genomic_DNA"/>
</dbReference>
<dbReference type="GO" id="GO:0003700">
    <property type="term" value="F:DNA-binding transcription factor activity"/>
    <property type="evidence" value="ECO:0007669"/>
    <property type="project" value="InterPro"/>
</dbReference>
<gene>
    <name evidence="4" type="ORF">MJA45_05960</name>
</gene>
<dbReference type="PANTHER" id="PTHR30204:SF58">
    <property type="entry name" value="HTH-TYPE TRANSCRIPTIONAL REGULATOR YFMP"/>
    <property type="match status" value="1"/>
</dbReference>
<keyword evidence="5" id="KW-1185">Reference proteome</keyword>
<proteinExistence type="predicted"/>
<evidence type="ECO:0000313" key="4">
    <source>
        <dbReference type="EMBL" id="WNQ12573.1"/>
    </source>
</evidence>
<dbReference type="SUPFAM" id="SSF46955">
    <property type="entry name" value="Putative DNA-binding domain"/>
    <property type="match status" value="1"/>
</dbReference>
<dbReference type="AlphaFoldDB" id="A0AA96LGF6"/>
<dbReference type="PANTHER" id="PTHR30204">
    <property type="entry name" value="REDOX-CYCLING DRUG-SENSING TRANSCRIPTIONAL ACTIVATOR SOXR"/>
    <property type="match status" value="1"/>
</dbReference>
<keyword evidence="1" id="KW-0238">DNA-binding</keyword>
<reference evidence="4 5" key="1">
    <citation type="submission" date="2022-02" db="EMBL/GenBank/DDBJ databases">
        <title>Paenibacillus sp. MBLB1776 Whole Genome Shotgun Sequencing.</title>
        <authorList>
            <person name="Hwang C.Y."/>
            <person name="Cho E.-S."/>
            <person name="Seo M.-J."/>
        </authorList>
    </citation>
    <scope>NUCLEOTIDE SEQUENCE [LARGE SCALE GENOMIC DNA]</scope>
    <source>
        <strain evidence="4 5">MBLB1776</strain>
    </source>
</reference>
<dbReference type="InterPro" id="IPR009061">
    <property type="entry name" value="DNA-bd_dom_put_sf"/>
</dbReference>
<sequence>MSWLKIDEVAKQTGLTKRTIRFYEEMGLLSPPERSEGGVRRYTPEHVDHLIKVSEAKEVLGFSLVELQRFLELSGIVDQDRAGYRSAKDQKERQEKLADLNERLTEQLAMIEAKVARIREVQREMEDLRERVRGALKNGDQADE</sequence>
<dbReference type="Pfam" id="PF13411">
    <property type="entry name" value="MerR_1"/>
    <property type="match status" value="1"/>
</dbReference>
<name>A0AA96LGF6_9BACL</name>
<feature type="domain" description="HTH merR-type" evidence="3">
    <location>
        <begin position="1"/>
        <end position="73"/>
    </location>
</feature>
<dbReference type="PROSITE" id="PS50937">
    <property type="entry name" value="HTH_MERR_2"/>
    <property type="match status" value="1"/>
</dbReference>
<dbReference type="Gene3D" id="1.10.1660.10">
    <property type="match status" value="1"/>
</dbReference>
<evidence type="ECO:0000256" key="2">
    <source>
        <dbReference type="SAM" id="Coils"/>
    </source>
</evidence>
<dbReference type="KEGG" id="paun:MJA45_05960"/>
<dbReference type="InterPro" id="IPR000551">
    <property type="entry name" value="MerR-type_HTH_dom"/>
</dbReference>